<dbReference type="AlphaFoldDB" id="A0A1E1LK78"/>
<dbReference type="InParanoid" id="A0A1E1LK78"/>
<evidence type="ECO:0000313" key="4">
    <source>
        <dbReference type="Proteomes" id="UP000178129"/>
    </source>
</evidence>
<proteinExistence type="predicted"/>
<dbReference type="PANTHER" id="PTHR21357:SF4">
    <property type="entry name" value="FAM172 FAMILY PROTEIN HOMOLOG CG10038"/>
    <property type="match status" value="1"/>
</dbReference>
<protein>
    <recommendedName>
        <fullName evidence="2">Arb2 domain-containing protein</fullName>
    </recommendedName>
</protein>
<feature type="compositionally biased region" description="Basic and acidic residues" evidence="1">
    <location>
        <begin position="392"/>
        <end position="401"/>
    </location>
</feature>
<name>A0A1E1LK78_9HELO</name>
<dbReference type="Proteomes" id="UP000178129">
    <property type="component" value="Unassembled WGS sequence"/>
</dbReference>
<evidence type="ECO:0000256" key="1">
    <source>
        <dbReference type="SAM" id="MobiDB-lite"/>
    </source>
</evidence>
<comment type="caution">
    <text evidence="3">The sequence shown here is derived from an EMBL/GenBank/DDBJ whole genome shotgun (WGS) entry which is preliminary data.</text>
</comment>
<dbReference type="GO" id="GO:0031048">
    <property type="term" value="P:regulatory ncRNA-mediated heterochromatin formation"/>
    <property type="evidence" value="ECO:0007669"/>
    <property type="project" value="TreeGrafter"/>
</dbReference>
<keyword evidence="4" id="KW-1185">Reference proteome</keyword>
<dbReference type="PANTHER" id="PTHR21357">
    <property type="entry name" value="FAM172 FAMILY PROTEIN HOMOLOG CG10038"/>
    <property type="match status" value="1"/>
</dbReference>
<dbReference type="InterPro" id="IPR048263">
    <property type="entry name" value="Arb2"/>
</dbReference>
<dbReference type="GO" id="GO:0035197">
    <property type="term" value="F:siRNA binding"/>
    <property type="evidence" value="ECO:0007669"/>
    <property type="project" value="TreeGrafter"/>
</dbReference>
<sequence length="416" mass="45941">MFRRLSSGLPKDPVYPTDLKGLGYFINDEDEIRSIDNEKAYFKFFLTKNDRYNCVQRESMNEAIRNEVSSRLTSLGLDKIRLPLGASANEPHLPIFVSKDLSTKKNIIILFYEHTQDLGIFAHRIIGGKGGINEGSAINLVGYIQSQAFSSENADCPGIILANMGQLRWWRRGGKAVTQATWLSLPQKSAVDPAYRFDEEKNTIPGNRSTAEHVNTIFNSVIEELAHPEAKLSLIGVSDGAVQISLFLNDSTNFAKWGKRIDAFASFASYFHGHEITNPAFRAWMTKRGRAYVQSEEPLGTFLAGPEGAKKVHAYGAQVFSSGEPYYSECMLHKAGKAVVDWFREVAADPGYENPELVRLDFGGEDDEAGPQTWDAEEGGRIVGEVVLEDGEAGKDRKGGDGDESGEKDEGNVKTA</sequence>
<dbReference type="STRING" id="914237.A0A1E1LK78"/>
<feature type="region of interest" description="Disordered" evidence="1">
    <location>
        <begin position="364"/>
        <end position="416"/>
    </location>
</feature>
<accession>A0A1E1LK78</accession>
<evidence type="ECO:0000259" key="2">
    <source>
        <dbReference type="Pfam" id="PF22749"/>
    </source>
</evidence>
<dbReference type="Pfam" id="PF22749">
    <property type="entry name" value="Arb2"/>
    <property type="match status" value="1"/>
</dbReference>
<organism evidence="3 4">
    <name type="scientific">Rhynchosporium graminicola</name>
    <dbReference type="NCBI Taxonomy" id="2792576"/>
    <lineage>
        <taxon>Eukaryota</taxon>
        <taxon>Fungi</taxon>
        <taxon>Dikarya</taxon>
        <taxon>Ascomycota</taxon>
        <taxon>Pezizomycotina</taxon>
        <taxon>Leotiomycetes</taxon>
        <taxon>Helotiales</taxon>
        <taxon>Ploettnerulaceae</taxon>
        <taxon>Rhynchosporium</taxon>
    </lineage>
</organism>
<dbReference type="InterPro" id="IPR053858">
    <property type="entry name" value="Arb2_dom"/>
</dbReference>
<feature type="domain" description="Arb2" evidence="2">
    <location>
        <begin position="15"/>
        <end position="299"/>
    </location>
</feature>
<dbReference type="GO" id="GO:0005634">
    <property type="term" value="C:nucleus"/>
    <property type="evidence" value="ECO:0007669"/>
    <property type="project" value="TreeGrafter"/>
</dbReference>
<evidence type="ECO:0000313" key="3">
    <source>
        <dbReference type="EMBL" id="CZT10905.1"/>
    </source>
</evidence>
<reference evidence="4" key="1">
    <citation type="submission" date="2016-03" db="EMBL/GenBank/DDBJ databases">
        <authorList>
            <person name="Ploux O."/>
        </authorList>
    </citation>
    <scope>NUCLEOTIDE SEQUENCE [LARGE SCALE GENOMIC DNA]</scope>
    <source>
        <strain evidence="4">UK7</strain>
    </source>
</reference>
<gene>
    <name evidence="3" type="ORF">RCO7_03535</name>
</gene>
<dbReference type="EMBL" id="FJUW01000059">
    <property type="protein sequence ID" value="CZT10905.1"/>
    <property type="molecule type" value="Genomic_DNA"/>
</dbReference>